<dbReference type="GO" id="GO:0005615">
    <property type="term" value="C:extracellular space"/>
    <property type="evidence" value="ECO:0007669"/>
    <property type="project" value="TreeGrafter"/>
</dbReference>
<reference evidence="2" key="1">
    <citation type="journal article" date="2023" name="G3 (Bethesda)">
        <title>Whole genome assemblies of Zophobas morio and Tenebrio molitor.</title>
        <authorList>
            <person name="Kaur S."/>
            <person name="Stinson S.A."/>
            <person name="diCenzo G.C."/>
        </authorList>
    </citation>
    <scope>NUCLEOTIDE SEQUENCE</scope>
    <source>
        <strain evidence="2">QUZm001</strain>
    </source>
</reference>
<dbReference type="FunFam" id="3.40.720.10:FF:000017">
    <property type="entry name" value="Predicted protein"/>
    <property type="match status" value="1"/>
</dbReference>
<dbReference type="Gene3D" id="3.40.720.10">
    <property type="entry name" value="Alkaline Phosphatase, subunit A"/>
    <property type="match status" value="1"/>
</dbReference>
<dbReference type="SUPFAM" id="SSF53649">
    <property type="entry name" value="Alkaline phosphatase-like"/>
    <property type="match status" value="1"/>
</dbReference>
<evidence type="ECO:0000256" key="1">
    <source>
        <dbReference type="SAM" id="Phobius"/>
    </source>
</evidence>
<evidence type="ECO:0000313" key="3">
    <source>
        <dbReference type="Proteomes" id="UP001168821"/>
    </source>
</evidence>
<dbReference type="CDD" id="cd16021">
    <property type="entry name" value="ALP_like"/>
    <property type="match status" value="1"/>
</dbReference>
<dbReference type="Proteomes" id="UP001168821">
    <property type="component" value="Unassembled WGS sequence"/>
</dbReference>
<proteinExistence type="predicted"/>
<gene>
    <name evidence="2" type="ORF">Zmor_000047</name>
</gene>
<dbReference type="EMBL" id="JALNTZ010000001">
    <property type="protein sequence ID" value="KAJ3664484.1"/>
    <property type="molecule type" value="Genomic_DNA"/>
</dbReference>
<evidence type="ECO:0008006" key="4">
    <source>
        <dbReference type="Google" id="ProtNLM"/>
    </source>
</evidence>
<dbReference type="PANTHER" id="PTHR10974">
    <property type="entry name" value="FI08016P-RELATED"/>
    <property type="match status" value="1"/>
</dbReference>
<evidence type="ECO:0000313" key="2">
    <source>
        <dbReference type="EMBL" id="KAJ3664484.1"/>
    </source>
</evidence>
<dbReference type="Pfam" id="PF02995">
    <property type="entry name" value="DUF229"/>
    <property type="match status" value="1"/>
</dbReference>
<accession>A0AA38J4P3</accession>
<dbReference type="InterPro" id="IPR004245">
    <property type="entry name" value="DUF229"/>
</dbReference>
<keyword evidence="1" id="KW-0812">Transmembrane</keyword>
<organism evidence="2 3">
    <name type="scientific">Zophobas morio</name>
    <dbReference type="NCBI Taxonomy" id="2755281"/>
    <lineage>
        <taxon>Eukaryota</taxon>
        <taxon>Metazoa</taxon>
        <taxon>Ecdysozoa</taxon>
        <taxon>Arthropoda</taxon>
        <taxon>Hexapoda</taxon>
        <taxon>Insecta</taxon>
        <taxon>Pterygota</taxon>
        <taxon>Neoptera</taxon>
        <taxon>Endopterygota</taxon>
        <taxon>Coleoptera</taxon>
        <taxon>Polyphaga</taxon>
        <taxon>Cucujiformia</taxon>
        <taxon>Tenebrionidae</taxon>
        <taxon>Zophobas</taxon>
    </lineage>
</organism>
<dbReference type="InterPro" id="IPR017850">
    <property type="entry name" value="Alkaline_phosphatase_core_sf"/>
</dbReference>
<comment type="caution">
    <text evidence="2">The sequence shown here is derived from an EMBL/GenBank/DDBJ whole genome shotgun (WGS) entry which is preliminary data.</text>
</comment>
<keyword evidence="1" id="KW-1133">Transmembrane helix</keyword>
<sequence length="690" mass="79248">MPVRSYNCRGQAAGIPMVPWLEMLVTREFIYVVTRKCLYKYLSDRLNATARKILLTCMVLTFLVIFFYYTQSKIGNFDEELVLNNSNSKPQGEKYLIHTSKCQIPNEDPFNEQVKPFYHPQSYIPCSKRPPLTYIEKKDSSITLRINQSLLATYSRFTISCCWSAVTRVVEENKSDDAVKVSDCVPFQSSTTVTESVVWVKCKSPINSEIYSNVHAIVNPKHVHQKLQQEWTTTPMSVLFVGIDSMSKMNLVRTMPKTYKFLEEHDFANLRGYTKIGDNTFPNLVAILTGKTWIQVYDQCDPKKNKMDNCDIIWDRFNDLGYITAYAEDESSIGTFNYNRKGFGSPPTDFYFRPYIIVADNLPSILNVGMHLCSGPETSGERIMNLAKDFVLSFEKSPKFGLFWMNTFSHNNVNLASSMDEKVEAFLEDIYDHLDNVVLVFFSDHGFRFGDIRYTHTGWVEERLPFIYVHLPKTLKQLHPKEVGHFLTNTRRLTTPFDLYMTLQDILAFTNQSYEVQPSLACPKCHSLFQEVDEARTCKDAAIEQHWCLCSGHSYVNPSTQIVVDTAQYIVFEVNSLIQASESGHKCAFYYLKKIVSSGMSESYLNENNQMVHYMLIMLETRPPAMFEATVEVASQPHKLSRFRLLGEISRINKYGGNSKCINDSLKKYCYCDGLFMSIKSAICNVLNCV</sequence>
<name>A0AA38J4P3_9CUCU</name>
<keyword evidence="1" id="KW-0472">Membrane</keyword>
<feature type="transmembrane region" description="Helical" evidence="1">
    <location>
        <begin position="53"/>
        <end position="70"/>
    </location>
</feature>
<keyword evidence="3" id="KW-1185">Reference proteome</keyword>
<dbReference type="AlphaFoldDB" id="A0AA38J4P3"/>
<dbReference type="PANTHER" id="PTHR10974:SF9">
    <property type="entry name" value="DUF229 DOMAIN CONTAINING PROTEIN-RELATED"/>
    <property type="match status" value="1"/>
</dbReference>
<protein>
    <recommendedName>
        <fullName evidence="4">DUF229 domain containing protein</fullName>
    </recommendedName>
</protein>